<accession>C6LLJ6</accession>
<gene>
    <name evidence="1" type="ORF">BRYFOR_09544</name>
</gene>
<dbReference type="AlphaFoldDB" id="C6LLJ6"/>
<proteinExistence type="predicted"/>
<sequence length="44" mass="5275">MIICLTHTGRLCYQGFRKMALIGKYQTMYAKKEMIQHEKRAARR</sequence>
<dbReference type="Proteomes" id="UP000005561">
    <property type="component" value="Unassembled WGS sequence"/>
</dbReference>
<protein>
    <submittedName>
        <fullName evidence="1">Uncharacterized protein</fullName>
    </submittedName>
</protein>
<name>C6LLJ6_9FIRM</name>
<comment type="caution">
    <text evidence="1">The sequence shown here is derived from an EMBL/GenBank/DDBJ whole genome shotgun (WGS) entry which is preliminary data.</text>
</comment>
<evidence type="ECO:0000313" key="1">
    <source>
        <dbReference type="EMBL" id="EET58536.1"/>
    </source>
</evidence>
<evidence type="ECO:0000313" key="2">
    <source>
        <dbReference type="Proteomes" id="UP000005561"/>
    </source>
</evidence>
<reference evidence="1" key="1">
    <citation type="submission" date="2009-07" db="EMBL/GenBank/DDBJ databases">
        <authorList>
            <person name="Weinstock G."/>
            <person name="Sodergren E."/>
            <person name="Clifton S."/>
            <person name="Fulton L."/>
            <person name="Fulton B."/>
            <person name="Courtney L."/>
            <person name="Fronick C."/>
            <person name="Harrison M."/>
            <person name="Strong C."/>
            <person name="Farmer C."/>
            <person name="Delahaunty K."/>
            <person name="Markovic C."/>
            <person name="Hall O."/>
            <person name="Minx P."/>
            <person name="Tomlinson C."/>
            <person name="Mitreva M."/>
            <person name="Nelson J."/>
            <person name="Hou S."/>
            <person name="Wollam A."/>
            <person name="Pepin K.H."/>
            <person name="Johnson M."/>
            <person name="Bhonagiri V."/>
            <person name="Nash W.E."/>
            <person name="Warren W."/>
            <person name="Chinwalla A."/>
            <person name="Mardis E.R."/>
            <person name="Wilson R.K."/>
        </authorList>
    </citation>
    <scope>NUCLEOTIDE SEQUENCE [LARGE SCALE GENOMIC DNA]</scope>
    <source>
        <strain evidence="1">DSM 14469</strain>
    </source>
</reference>
<organism evidence="1 2">
    <name type="scientific">Marvinbryantia formatexigens DSM 14469</name>
    <dbReference type="NCBI Taxonomy" id="478749"/>
    <lineage>
        <taxon>Bacteria</taxon>
        <taxon>Bacillati</taxon>
        <taxon>Bacillota</taxon>
        <taxon>Clostridia</taxon>
        <taxon>Lachnospirales</taxon>
        <taxon>Lachnospiraceae</taxon>
        <taxon>Marvinbryantia</taxon>
    </lineage>
</organism>
<dbReference type="EMBL" id="ACCL02000030">
    <property type="protein sequence ID" value="EET58536.1"/>
    <property type="molecule type" value="Genomic_DNA"/>
</dbReference>
<keyword evidence="2" id="KW-1185">Reference proteome</keyword>